<dbReference type="EMBL" id="JAHRIP010076510">
    <property type="protein sequence ID" value="MEQ2311192.1"/>
    <property type="molecule type" value="Genomic_DNA"/>
</dbReference>
<comment type="caution">
    <text evidence="1">The sequence shown here is derived from an EMBL/GenBank/DDBJ whole genome shotgun (WGS) entry which is preliminary data.</text>
</comment>
<evidence type="ECO:0000313" key="2">
    <source>
        <dbReference type="Proteomes" id="UP001469553"/>
    </source>
</evidence>
<keyword evidence="2" id="KW-1185">Reference proteome</keyword>
<proteinExistence type="predicted"/>
<dbReference type="Proteomes" id="UP001469553">
    <property type="component" value="Unassembled WGS sequence"/>
</dbReference>
<sequence>MKVGLIKKKKEGGCFNCNVEKRKHLNLNMSPGASCDCDLVGREILKLEGGICLHTCPSLWVSVLFMSPCAAFHWVTQNSVQVSKLELIKSDPGSLKSSELALYSTAGSWISNSSEMH</sequence>
<reference evidence="1 2" key="1">
    <citation type="submission" date="2021-06" db="EMBL/GenBank/DDBJ databases">
        <authorList>
            <person name="Palmer J.M."/>
        </authorList>
    </citation>
    <scope>NUCLEOTIDE SEQUENCE [LARGE SCALE GENOMIC DNA]</scope>
    <source>
        <strain evidence="1 2">AS_MEX2019</strain>
        <tissue evidence="1">Muscle</tissue>
    </source>
</reference>
<evidence type="ECO:0000313" key="1">
    <source>
        <dbReference type="EMBL" id="MEQ2311192.1"/>
    </source>
</evidence>
<accession>A0ABV0ZZD9</accession>
<protein>
    <submittedName>
        <fullName evidence="1">Uncharacterized protein</fullName>
    </submittedName>
</protein>
<gene>
    <name evidence="1" type="ORF">AMECASPLE_017151</name>
</gene>
<organism evidence="1 2">
    <name type="scientific">Ameca splendens</name>
    <dbReference type="NCBI Taxonomy" id="208324"/>
    <lineage>
        <taxon>Eukaryota</taxon>
        <taxon>Metazoa</taxon>
        <taxon>Chordata</taxon>
        <taxon>Craniata</taxon>
        <taxon>Vertebrata</taxon>
        <taxon>Euteleostomi</taxon>
        <taxon>Actinopterygii</taxon>
        <taxon>Neopterygii</taxon>
        <taxon>Teleostei</taxon>
        <taxon>Neoteleostei</taxon>
        <taxon>Acanthomorphata</taxon>
        <taxon>Ovalentaria</taxon>
        <taxon>Atherinomorphae</taxon>
        <taxon>Cyprinodontiformes</taxon>
        <taxon>Goodeidae</taxon>
        <taxon>Ameca</taxon>
    </lineage>
</organism>
<name>A0ABV0ZZD9_9TELE</name>